<protein>
    <recommendedName>
        <fullName evidence="8">Fe2OG dioxygenase domain-containing protein</fullName>
    </recommendedName>
</protein>
<dbReference type="SMART" id="SM00702">
    <property type="entry name" value="P4Hc"/>
    <property type="match status" value="1"/>
</dbReference>
<evidence type="ECO:0000256" key="6">
    <source>
        <dbReference type="ARBA" id="ARBA00023004"/>
    </source>
</evidence>
<keyword evidence="5" id="KW-0560">Oxidoreductase</keyword>
<feature type="region of interest" description="Disordered" evidence="7">
    <location>
        <begin position="44"/>
        <end position="69"/>
    </location>
</feature>
<keyword evidence="10" id="KW-1185">Reference proteome</keyword>
<dbReference type="InterPro" id="IPR006620">
    <property type="entry name" value="Pro_4_hyd_alph"/>
</dbReference>
<dbReference type="GO" id="GO:0016705">
    <property type="term" value="F:oxidoreductase activity, acting on paired donors, with incorporation or reduction of molecular oxygen"/>
    <property type="evidence" value="ECO:0007669"/>
    <property type="project" value="InterPro"/>
</dbReference>
<evidence type="ECO:0000313" key="10">
    <source>
        <dbReference type="Proteomes" id="UP000006591"/>
    </source>
</evidence>
<dbReference type="OMA" id="NICLGKH"/>
<keyword evidence="6" id="KW-0408">Iron</keyword>
<evidence type="ECO:0000256" key="4">
    <source>
        <dbReference type="ARBA" id="ARBA00022964"/>
    </source>
</evidence>
<evidence type="ECO:0000256" key="1">
    <source>
        <dbReference type="ARBA" id="ARBA00001961"/>
    </source>
</evidence>
<dbReference type="InterPro" id="IPR005123">
    <property type="entry name" value="Oxoglu/Fe-dep_dioxygenase_dom"/>
</dbReference>
<evidence type="ECO:0000256" key="7">
    <source>
        <dbReference type="SAM" id="MobiDB-lite"/>
    </source>
</evidence>
<sequence>MPLPRRAATVRTRRGQIHRVTAMPPPPQQAPEPAGLQLLLQPEVVAPNHPPPAPPAPAAVPAPPQPQGEARYRRPLVRLQAVPNEDHVPDNYGDGPDELGITPAVYQALERHLPPDLAGAPAEVKRYFMRSVLRNYVPSPSQRIRTQNQREYRERILSAYQPLHPELYTNDPSTFILPAFLQAINGNTEESITSIMMEPAPGVFAFPMLKPSFCQMLMSEVNNFLRWAQSANQRIMRPTSLDRHGRGAALSDFGLQEMLDNLMKDFISPMSTVLFPEVGGNTLDSHHTFVLEYGEADGARGFHVDDSEVTLNICLGKHFTGADMYFRGIRCGNHVNSGTHDEEYFVHPNVPGQVLLHHGSHRHGVFSVTSGRRVNMVMWCKSSVFREMKKFMTDFSGFCRECQFQRTARQVQHLQELTARISISGQESKDETP</sequence>
<dbReference type="Proteomes" id="UP000006591">
    <property type="component" value="Chromosome 1"/>
</dbReference>
<dbReference type="AlphaFoldDB" id="A0A0E0FH60"/>
<keyword evidence="4" id="KW-0223">Dioxygenase</keyword>
<name>A0A0E0FH60_ORYNI</name>
<accession>A0A0E0FH60</accession>
<evidence type="ECO:0000259" key="8">
    <source>
        <dbReference type="PROSITE" id="PS51471"/>
    </source>
</evidence>
<dbReference type="GO" id="GO:0031418">
    <property type="term" value="F:L-ascorbic acid binding"/>
    <property type="evidence" value="ECO:0007669"/>
    <property type="project" value="UniProtKB-KW"/>
</dbReference>
<keyword evidence="2" id="KW-0479">Metal-binding</keyword>
<comment type="cofactor">
    <cofactor evidence="1">
        <name>L-ascorbate</name>
        <dbReference type="ChEBI" id="CHEBI:38290"/>
    </cofactor>
</comment>
<dbReference type="PANTHER" id="PTHR24014:SF4">
    <property type="entry name" value="2-OXOGLUTARATE AND IRON-DEPENDENT OXYGENASE DOMAIN-CONTAINING PROTEIN 2"/>
    <property type="match status" value="1"/>
</dbReference>
<evidence type="ECO:0000256" key="5">
    <source>
        <dbReference type="ARBA" id="ARBA00023002"/>
    </source>
</evidence>
<keyword evidence="3" id="KW-0847">Vitamin C</keyword>
<reference evidence="9" key="1">
    <citation type="submission" date="2015-04" db="UniProtKB">
        <authorList>
            <consortium name="EnsemblPlants"/>
        </authorList>
    </citation>
    <scope>IDENTIFICATION</scope>
    <source>
        <strain evidence="9">SL10</strain>
    </source>
</reference>
<proteinExistence type="predicted"/>
<dbReference type="Gramene" id="ONIVA01G05930.1">
    <property type="protein sequence ID" value="ONIVA01G05930.1"/>
    <property type="gene ID" value="ONIVA01G05930"/>
</dbReference>
<feature type="domain" description="Fe2OG dioxygenase" evidence="8">
    <location>
        <begin position="284"/>
        <end position="382"/>
    </location>
</feature>
<reference evidence="9" key="2">
    <citation type="submission" date="2018-04" db="EMBL/GenBank/DDBJ databases">
        <title>OnivRS2 (Oryza nivara Reference Sequence Version 2).</title>
        <authorList>
            <person name="Zhang J."/>
            <person name="Kudrna D."/>
            <person name="Lee S."/>
            <person name="Talag J."/>
            <person name="Rajasekar S."/>
            <person name="Welchert J."/>
            <person name="Hsing Y.-I."/>
            <person name="Wing R.A."/>
        </authorList>
    </citation>
    <scope>NUCLEOTIDE SEQUENCE [LARGE SCALE GENOMIC DNA]</scope>
</reference>
<evidence type="ECO:0000256" key="2">
    <source>
        <dbReference type="ARBA" id="ARBA00022723"/>
    </source>
</evidence>
<dbReference type="EnsemblPlants" id="ONIVA01G05930.1">
    <property type="protein sequence ID" value="ONIVA01G05930.1"/>
    <property type="gene ID" value="ONIVA01G05930"/>
</dbReference>
<dbReference type="HOGENOM" id="CLU_045835_0_0_1"/>
<dbReference type="PANTHER" id="PTHR24014">
    <property type="entry name" value="2-OXOGLUTARATE AND IRON-DEPENDENT OXYGENASE DOMAIN-CONTAINING PROTEIN 2"/>
    <property type="match status" value="1"/>
</dbReference>
<dbReference type="Pfam" id="PF25238">
    <property type="entry name" value="OGFOD2-like"/>
    <property type="match status" value="1"/>
</dbReference>
<evidence type="ECO:0000313" key="9">
    <source>
        <dbReference type="EnsemblPlants" id="ONIVA01G05930.1"/>
    </source>
</evidence>
<organism evidence="9">
    <name type="scientific">Oryza nivara</name>
    <name type="common">Indian wild rice</name>
    <name type="synonym">Oryza sativa f. spontanea</name>
    <dbReference type="NCBI Taxonomy" id="4536"/>
    <lineage>
        <taxon>Eukaryota</taxon>
        <taxon>Viridiplantae</taxon>
        <taxon>Streptophyta</taxon>
        <taxon>Embryophyta</taxon>
        <taxon>Tracheophyta</taxon>
        <taxon>Spermatophyta</taxon>
        <taxon>Magnoliopsida</taxon>
        <taxon>Liliopsida</taxon>
        <taxon>Poales</taxon>
        <taxon>Poaceae</taxon>
        <taxon>BOP clade</taxon>
        <taxon>Oryzoideae</taxon>
        <taxon>Oryzeae</taxon>
        <taxon>Oryzinae</taxon>
        <taxon>Oryza</taxon>
    </lineage>
</organism>
<evidence type="ECO:0000256" key="3">
    <source>
        <dbReference type="ARBA" id="ARBA00022896"/>
    </source>
</evidence>
<dbReference type="eggNOG" id="KOG1971">
    <property type="taxonomic scope" value="Eukaryota"/>
</dbReference>
<dbReference type="GO" id="GO:0005506">
    <property type="term" value="F:iron ion binding"/>
    <property type="evidence" value="ECO:0007669"/>
    <property type="project" value="InterPro"/>
</dbReference>
<feature type="compositionally biased region" description="Pro residues" evidence="7">
    <location>
        <begin position="48"/>
        <end position="66"/>
    </location>
</feature>
<dbReference type="GO" id="GO:0051213">
    <property type="term" value="F:dioxygenase activity"/>
    <property type="evidence" value="ECO:0007669"/>
    <property type="project" value="UniProtKB-KW"/>
</dbReference>
<dbReference type="PROSITE" id="PS51471">
    <property type="entry name" value="FE2OG_OXY"/>
    <property type="match status" value="1"/>
</dbReference>
<dbReference type="STRING" id="4536.A0A0E0FH60"/>